<feature type="transmembrane region" description="Helical" evidence="1">
    <location>
        <begin position="6"/>
        <end position="25"/>
    </location>
</feature>
<dbReference type="InterPro" id="IPR050789">
    <property type="entry name" value="Diverse_Enzym_Activities"/>
</dbReference>
<dbReference type="Gene3D" id="3.40.710.10">
    <property type="entry name" value="DD-peptidase/beta-lactamase superfamily"/>
    <property type="match status" value="1"/>
</dbReference>
<evidence type="ECO:0000256" key="1">
    <source>
        <dbReference type="SAM" id="Phobius"/>
    </source>
</evidence>
<keyword evidence="1" id="KW-0472">Membrane</keyword>
<dbReference type="InterPro" id="IPR012338">
    <property type="entry name" value="Beta-lactam/transpept-like"/>
</dbReference>
<keyword evidence="1" id="KW-1133">Transmembrane helix</keyword>
<dbReference type="PANTHER" id="PTHR43283:SF14">
    <property type="entry name" value="BLL8153 PROTEIN"/>
    <property type="match status" value="1"/>
</dbReference>
<evidence type="ECO:0000259" key="2">
    <source>
        <dbReference type="Pfam" id="PF00144"/>
    </source>
</evidence>
<proteinExistence type="predicted"/>
<dbReference type="GO" id="GO:0016787">
    <property type="term" value="F:hydrolase activity"/>
    <property type="evidence" value="ECO:0007669"/>
    <property type="project" value="UniProtKB-KW"/>
</dbReference>
<dbReference type="InterPro" id="IPR001466">
    <property type="entry name" value="Beta-lactam-related"/>
</dbReference>
<dbReference type="Pfam" id="PF00144">
    <property type="entry name" value="Beta-lactamase"/>
    <property type="match status" value="1"/>
</dbReference>
<evidence type="ECO:0000313" key="4">
    <source>
        <dbReference type="Proteomes" id="UP000050874"/>
    </source>
</evidence>
<dbReference type="Proteomes" id="UP000050874">
    <property type="component" value="Unassembled WGS sequence"/>
</dbReference>
<dbReference type="AlphaFoldDB" id="A0A0R2PQU8"/>
<gene>
    <name evidence="3" type="ORF">ABR63_02075</name>
</gene>
<name>A0A0R2PQU8_9GAMM</name>
<dbReference type="SUPFAM" id="SSF56601">
    <property type="entry name" value="beta-lactamase/transpeptidase-like"/>
    <property type="match status" value="1"/>
</dbReference>
<sequence length="403" mass="45501">MIQKIILAMLAAIIIAAIIFGPKVLRVYKMIHLYDEEKIVYNFLNMNKVFPSTPIQAAINKHSFPSKPFNLPEFYELDDVTYSLEEALEYFRSDGMVVLHQGALVYENYWLGNSADQAHISWSVAKSFLSALIGIAYDEGRIDDLNDPISKYLLDFIGTGYEGVSIKDILQMSSGIEFNEDYADYNSDINRFGRAIAMGTSMRDFAKTLENGREPGTYNHYVSIDTQMLAMLLEEVTGQSITKNLQEKIWNKIGMEHDAYYMVDDTGMEVALGGLNATLRDYAKFGLLYLNNGFWGGEEVVPATWVEASHAIDGDHLKPGVHKDSSNTWGYGYQWWIPGSPDHDFLAAGIYNQYIYVDPVTQVVIAKTSSNHKFNQEREHSKRAHVAMFRAIAKAAGELKEDD</sequence>
<dbReference type="EMBL" id="LIAV01000105">
    <property type="protein sequence ID" value="KRO40487.1"/>
    <property type="molecule type" value="Genomic_DNA"/>
</dbReference>
<dbReference type="PANTHER" id="PTHR43283">
    <property type="entry name" value="BETA-LACTAMASE-RELATED"/>
    <property type="match status" value="1"/>
</dbReference>
<organism evidence="3 4">
    <name type="scientific">SAR86 cluster bacterium BACL1 MAG-120920-bin57</name>
    <dbReference type="NCBI Taxonomy" id="1655571"/>
    <lineage>
        <taxon>Bacteria</taxon>
        <taxon>Pseudomonadati</taxon>
        <taxon>Pseudomonadota</taxon>
        <taxon>Gammaproteobacteria</taxon>
        <taxon>SAR86 cluster</taxon>
    </lineage>
</organism>
<accession>A0A0R2PQU8</accession>
<keyword evidence="1" id="KW-0812">Transmembrane</keyword>
<feature type="domain" description="Beta-lactamase-related" evidence="2">
    <location>
        <begin position="93"/>
        <end position="382"/>
    </location>
</feature>
<comment type="caution">
    <text evidence="3">The sequence shown here is derived from an EMBL/GenBank/DDBJ whole genome shotgun (WGS) entry which is preliminary data.</text>
</comment>
<reference evidence="4" key="1">
    <citation type="submission" date="2015-10" db="EMBL/GenBank/DDBJ databases">
        <title>Metagenome-Assembled Genomes uncover a global brackish microbiome.</title>
        <authorList>
            <person name="Hugerth L.W."/>
            <person name="Larsson J."/>
            <person name="Alneberg J."/>
            <person name="Lindh M.V."/>
            <person name="Legrand C."/>
            <person name="Pinhassi J."/>
            <person name="Andersson A."/>
        </authorList>
    </citation>
    <scope>NUCLEOTIDE SEQUENCE [LARGE SCALE GENOMIC DNA]</scope>
</reference>
<evidence type="ECO:0000313" key="3">
    <source>
        <dbReference type="EMBL" id="KRO40487.1"/>
    </source>
</evidence>
<keyword evidence="3" id="KW-0378">Hydrolase</keyword>
<protein>
    <submittedName>
        <fullName evidence="3">Serine hydrolase</fullName>
    </submittedName>
</protein>